<sequence>MLSRFKIGTRIVLSICTLLVILTGAVLAVVLTEFSQLIKEGERRELEKLYSAAISEIGSSAHLAVALSTVVANMPDAQQAFADGDRDKLNQISQHVFLPLKQSFSVEQFQFHTPPATSFLRVHQPTKFGDDLSGFRETVVQTNRNKESVQGLENGVAGLGIRGVSPVFYQNDHIGSIEFGMSFGQPFFERFQERHNAAIALILPDAGGFKSFGGTFHTPKLSETALLSSIMAGEEFEAVVDLESIPHALYMKSVEDFSGKRLGVLAIAMDRTHSEASLNEISLELTMLAIIGLIIGIVVAFVIAHGITKPIVSTTRAMQDIAQGEGDLTQRIEVNSHDEIGELSTAFNQFAQKIHGTMQQVLDATNTLATSAEEMSSITNASRSSAAQQQGETEQVATAMNEMTATVQEVAQHATLAADAAERANQSTDAGSTVVERVISMIDNLESEIRETSATINHLERDSQTIGSVLEVIRNIADQTNLLALNAAIEAARAGEQGRGFAVVADEVRTLASRTQSSTTEIQGIIEDLQQQAKAAVEVMGRSQTTTDGCVVEVRSAGDALNEIRSAVSAITDMNIQIASAANEQYSVSQEINRNVNNINDVVAQGTESAAQIAYAGDELAQLSSRLLKLVGQFKL</sequence>
<dbReference type="SMART" id="SM00304">
    <property type="entry name" value="HAMP"/>
    <property type="match status" value="1"/>
</dbReference>
<comment type="similarity">
    <text evidence="7">Belongs to the methyl-accepting chemotaxis (MCP) protein family.</text>
</comment>
<feature type="domain" description="HAMP" evidence="13">
    <location>
        <begin position="305"/>
        <end position="359"/>
    </location>
</feature>
<dbReference type="SUPFAM" id="SSF103190">
    <property type="entry name" value="Sensory domain-like"/>
    <property type="match status" value="1"/>
</dbReference>
<dbReference type="Gene3D" id="3.30.450.20">
    <property type="entry name" value="PAS domain"/>
    <property type="match status" value="1"/>
</dbReference>
<evidence type="ECO:0000256" key="10">
    <source>
        <dbReference type="SAM" id="Phobius"/>
    </source>
</evidence>
<dbReference type="PROSITE" id="PS50885">
    <property type="entry name" value="HAMP"/>
    <property type="match status" value="1"/>
</dbReference>
<dbReference type="InterPro" id="IPR003660">
    <property type="entry name" value="HAMP_dom"/>
</dbReference>
<evidence type="ECO:0000256" key="1">
    <source>
        <dbReference type="ARBA" id="ARBA00004429"/>
    </source>
</evidence>
<dbReference type="InterPro" id="IPR000727">
    <property type="entry name" value="T_SNARE_dom"/>
</dbReference>
<feature type="domain" description="T-SNARE coiled-coil homology" evidence="12">
    <location>
        <begin position="551"/>
        <end position="613"/>
    </location>
</feature>
<evidence type="ECO:0000256" key="6">
    <source>
        <dbReference type="ARBA" id="ARBA00023224"/>
    </source>
</evidence>
<evidence type="ECO:0000256" key="3">
    <source>
        <dbReference type="ARBA" id="ARBA00022692"/>
    </source>
</evidence>
<feature type="coiled-coil region" evidence="9">
    <location>
        <begin position="435"/>
        <end position="462"/>
    </location>
</feature>
<protein>
    <submittedName>
        <fullName evidence="14">Methyl-accepting chemotaxis protein</fullName>
    </submittedName>
</protein>
<dbReference type="SUPFAM" id="SSF58104">
    <property type="entry name" value="Methyl-accepting chemotaxis protein (MCP) signaling domain"/>
    <property type="match status" value="1"/>
</dbReference>
<keyword evidence="6 8" id="KW-0807">Transducer</keyword>
<keyword evidence="9" id="KW-0175">Coiled coil</keyword>
<gene>
    <name evidence="14" type="ORF">LRP49_16140</name>
</gene>
<comment type="caution">
    <text evidence="14">The sequence shown here is derived from an EMBL/GenBank/DDBJ whole genome shotgun (WGS) entry which is preliminary data.</text>
</comment>
<dbReference type="Pfam" id="PF00015">
    <property type="entry name" value="MCPsignal"/>
    <property type="match status" value="1"/>
</dbReference>
<dbReference type="PROSITE" id="PS50192">
    <property type="entry name" value="T_SNARE"/>
    <property type="match status" value="1"/>
</dbReference>
<organism evidence="14 15">
    <name type="scientific">Enterovibrio qingdaonensis</name>
    <dbReference type="NCBI Taxonomy" id="2899818"/>
    <lineage>
        <taxon>Bacteria</taxon>
        <taxon>Pseudomonadati</taxon>
        <taxon>Pseudomonadota</taxon>
        <taxon>Gammaproteobacteria</taxon>
        <taxon>Vibrionales</taxon>
        <taxon>Vibrionaceae</taxon>
        <taxon>Enterovibrio</taxon>
    </lineage>
</organism>
<accession>A0ABT5QPU9</accession>
<feature type="domain" description="Methyl-accepting transducer" evidence="11">
    <location>
        <begin position="364"/>
        <end position="600"/>
    </location>
</feature>
<dbReference type="EMBL" id="JAJUBB010000012">
    <property type="protein sequence ID" value="MDD1782703.1"/>
    <property type="molecule type" value="Genomic_DNA"/>
</dbReference>
<keyword evidence="5 10" id="KW-0472">Membrane</keyword>
<dbReference type="CDD" id="cd11386">
    <property type="entry name" value="MCP_signal"/>
    <property type="match status" value="1"/>
</dbReference>
<dbReference type="Gene3D" id="1.10.287.950">
    <property type="entry name" value="Methyl-accepting chemotaxis protein"/>
    <property type="match status" value="1"/>
</dbReference>
<evidence type="ECO:0000259" key="13">
    <source>
        <dbReference type="PROSITE" id="PS50885"/>
    </source>
</evidence>
<dbReference type="PANTHER" id="PTHR32089:SF119">
    <property type="entry name" value="METHYL-ACCEPTING CHEMOTAXIS PROTEIN CTPL"/>
    <property type="match status" value="1"/>
</dbReference>
<keyword evidence="2" id="KW-1003">Cell membrane</keyword>
<dbReference type="Pfam" id="PF00672">
    <property type="entry name" value="HAMP"/>
    <property type="match status" value="1"/>
</dbReference>
<keyword evidence="3 10" id="KW-0812">Transmembrane</keyword>
<evidence type="ECO:0000313" key="15">
    <source>
        <dbReference type="Proteomes" id="UP001149821"/>
    </source>
</evidence>
<evidence type="ECO:0000256" key="4">
    <source>
        <dbReference type="ARBA" id="ARBA00022989"/>
    </source>
</evidence>
<dbReference type="RefSeq" id="WP_274143340.1">
    <property type="nucleotide sequence ID" value="NZ_JAJUBB010000012.1"/>
</dbReference>
<dbReference type="Gene3D" id="6.10.340.10">
    <property type="match status" value="1"/>
</dbReference>
<dbReference type="InterPro" id="IPR029150">
    <property type="entry name" value="dCache_3"/>
</dbReference>
<dbReference type="Proteomes" id="UP001149821">
    <property type="component" value="Unassembled WGS sequence"/>
</dbReference>
<name>A0ABT5QPU9_9GAMM</name>
<dbReference type="CDD" id="cd06225">
    <property type="entry name" value="HAMP"/>
    <property type="match status" value="1"/>
</dbReference>
<proteinExistence type="inferred from homology"/>
<evidence type="ECO:0000256" key="5">
    <source>
        <dbReference type="ARBA" id="ARBA00023136"/>
    </source>
</evidence>
<reference evidence="14" key="1">
    <citation type="submission" date="2021-12" db="EMBL/GenBank/DDBJ databases">
        <title>Enterovibrio ZSDZ35 sp. nov. and Enterovibrio ZSDZ42 sp. nov., isolated from coastal seawater in Qingdao.</title>
        <authorList>
            <person name="Zhang P."/>
        </authorList>
    </citation>
    <scope>NUCLEOTIDE SEQUENCE</scope>
    <source>
        <strain evidence="14">ZSDZ35</strain>
    </source>
</reference>
<dbReference type="InterPro" id="IPR029151">
    <property type="entry name" value="Sensor-like_sf"/>
</dbReference>
<dbReference type="Pfam" id="PF14827">
    <property type="entry name" value="dCache_3"/>
    <property type="match status" value="1"/>
</dbReference>
<evidence type="ECO:0000313" key="14">
    <source>
        <dbReference type="EMBL" id="MDD1782703.1"/>
    </source>
</evidence>
<keyword evidence="2" id="KW-0997">Cell inner membrane</keyword>
<feature type="transmembrane region" description="Helical" evidence="10">
    <location>
        <begin position="285"/>
        <end position="308"/>
    </location>
</feature>
<evidence type="ECO:0000259" key="11">
    <source>
        <dbReference type="PROSITE" id="PS50111"/>
    </source>
</evidence>
<comment type="subcellular location">
    <subcellularLocation>
        <location evidence="1">Cell inner membrane</location>
        <topology evidence="1">Multi-pass membrane protein</topology>
    </subcellularLocation>
</comment>
<keyword evidence="4 10" id="KW-1133">Transmembrane helix</keyword>
<keyword evidence="15" id="KW-1185">Reference proteome</keyword>
<dbReference type="PANTHER" id="PTHR32089">
    <property type="entry name" value="METHYL-ACCEPTING CHEMOTAXIS PROTEIN MCPB"/>
    <property type="match status" value="1"/>
</dbReference>
<evidence type="ECO:0000256" key="8">
    <source>
        <dbReference type="PROSITE-ProRule" id="PRU00284"/>
    </source>
</evidence>
<dbReference type="SMART" id="SM00283">
    <property type="entry name" value="MA"/>
    <property type="match status" value="1"/>
</dbReference>
<evidence type="ECO:0000256" key="9">
    <source>
        <dbReference type="SAM" id="Coils"/>
    </source>
</evidence>
<evidence type="ECO:0000259" key="12">
    <source>
        <dbReference type="PROSITE" id="PS50192"/>
    </source>
</evidence>
<evidence type="ECO:0000256" key="2">
    <source>
        <dbReference type="ARBA" id="ARBA00022519"/>
    </source>
</evidence>
<dbReference type="InterPro" id="IPR004089">
    <property type="entry name" value="MCPsignal_dom"/>
</dbReference>
<dbReference type="PROSITE" id="PS50111">
    <property type="entry name" value="CHEMOTAXIS_TRANSDUC_2"/>
    <property type="match status" value="1"/>
</dbReference>
<evidence type="ECO:0000256" key="7">
    <source>
        <dbReference type="ARBA" id="ARBA00029447"/>
    </source>
</evidence>